<dbReference type="SUPFAM" id="SSF51695">
    <property type="entry name" value="PLC-like phosphodiesterases"/>
    <property type="match status" value="1"/>
</dbReference>
<sequence length="310" mass="33210">MRNFFQTSLALAGAIHCAWGLLPPQRRASACNGHAELCNRSYSNVTVVGAHDSFAFSSDPLALARDQQVDVPTQLQLGVRLLQAQAHLNNGVIHFCHTSCALFDGGAVVDYLNLVKTFLDSNPNEVVTFIFTNPEGLSVADIWKPAFDSAGITPLAYVPPQVPMKNSDWPTLGEMIDSGKRVVIFLDTGADPSQVNFILPEFDMVWETPFSVTDPSFPCSVDRISGPLSVTDHSYMINHSLNKNIIPIGGGVIVSDPLDAPTTNSVTSIVANVDGCAPLSGANRNPQFILLDFVDIGQGFAAANQLNGIA</sequence>
<organism evidence="2 3">
    <name type="scientific">Macrolepiota fuliginosa MF-IS2</name>
    <dbReference type="NCBI Taxonomy" id="1400762"/>
    <lineage>
        <taxon>Eukaryota</taxon>
        <taxon>Fungi</taxon>
        <taxon>Dikarya</taxon>
        <taxon>Basidiomycota</taxon>
        <taxon>Agaricomycotina</taxon>
        <taxon>Agaricomycetes</taxon>
        <taxon>Agaricomycetidae</taxon>
        <taxon>Agaricales</taxon>
        <taxon>Agaricineae</taxon>
        <taxon>Agaricaceae</taxon>
        <taxon>Macrolepiota</taxon>
    </lineage>
</organism>
<dbReference type="PANTHER" id="PTHR13593:SF140">
    <property type="entry name" value="PLC-LIKE PHOSPHODIESTERASE"/>
    <property type="match status" value="1"/>
</dbReference>
<dbReference type="OrthoDB" id="7984201at2759"/>
<proteinExistence type="predicted"/>
<name>A0A9P5XEB0_9AGAR</name>
<dbReference type="AlphaFoldDB" id="A0A9P5XEB0"/>
<keyword evidence="3" id="KW-1185">Reference proteome</keyword>
<keyword evidence="1" id="KW-0732">Signal</keyword>
<gene>
    <name evidence="2" type="ORF">P691DRAFT_729134</name>
</gene>
<dbReference type="Pfam" id="PF26146">
    <property type="entry name" value="PI-PLC_X"/>
    <property type="match status" value="1"/>
</dbReference>
<reference evidence="2" key="1">
    <citation type="submission" date="2020-11" db="EMBL/GenBank/DDBJ databases">
        <authorList>
            <consortium name="DOE Joint Genome Institute"/>
            <person name="Ahrendt S."/>
            <person name="Riley R."/>
            <person name="Andreopoulos W."/>
            <person name="Labutti K."/>
            <person name="Pangilinan J."/>
            <person name="Ruiz-Duenas F.J."/>
            <person name="Barrasa J.M."/>
            <person name="Sanchez-Garcia M."/>
            <person name="Camarero S."/>
            <person name="Miyauchi S."/>
            <person name="Serrano A."/>
            <person name="Linde D."/>
            <person name="Babiker R."/>
            <person name="Drula E."/>
            <person name="Ayuso-Fernandez I."/>
            <person name="Pacheco R."/>
            <person name="Padilla G."/>
            <person name="Ferreira P."/>
            <person name="Barriuso J."/>
            <person name="Kellner H."/>
            <person name="Castanera R."/>
            <person name="Alfaro M."/>
            <person name="Ramirez L."/>
            <person name="Pisabarro A.G."/>
            <person name="Kuo A."/>
            <person name="Tritt A."/>
            <person name="Lipzen A."/>
            <person name="He G."/>
            <person name="Yan M."/>
            <person name="Ng V."/>
            <person name="Cullen D."/>
            <person name="Martin F."/>
            <person name="Rosso M.-N."/>
            <person name="Henrissat B."/>
            <person name="Hibbett D."/>
            <person name="Martinez A.T."/>
            <person name="Grigoriev I.V."/>
        </authorList>
    </citation>
    <scope>NUCLEOTIDE SEQUENCE</scope>
    <source>
        <strain evidence="2">MF-IS2</strain>
    </source>
</reference>
<feature type="chain" id="PRO_5040288854" evidence="1">
    <location>
        <begin position="21"/>
        <end position="310"/>
    </location>
</feature>
<evidence type="ECO:0000313" key="2">
    <source>
        <dbReference type="EMBL" id="KAF9448739.1"/>
    </source>
</evidence>
<dbReference type="Proteomes" id="UP000807342">
    <property type="component" value="Unassembled WGS sequence"/>
</dbReference>
<feature type="signal peptide" evidence="1">
    <location>
        <begin position="1"/>
        <end position="20"/>
    </location>
</feature>
<evidence type="ECO:0000313" key="3">
    <source>
        <dbReference type="Proteomes" id="UP000807342"/>
    </source>
</evidence>
<evidence type="ECO:0000256" key="1">
    <source>
        <dbReference type="SAM" id="SignalP"/>
    </source>
</evidence>
<dbReference type="Gene3D" id="3.20.20.190">
    <property type="entry name" value="Phosphatidylinositol (PI) phosphodiesterase"/>
    <property type="match status" value="1"/>
</dbReference>
<comment type="caution">
    <text evidence="2">The sequence shown here is derived from an EMBL/GenBank/DDBJ whole genome shotgun (WGS) entry which is preliminary data.</text>
</comment>
<dbReference type="GO" id="GO:0006629">
    <property type="term" value="P:lipid metabolic process"/>
    <property type="evidence" value="ECO:0007669"/>
    <property type="project" value="InterPro"/>
</dbReference>
<accession>A0A9P5XEB0</accession>
<dbReference type="GO" id="GO:0008081">
    <property type="term" value="F:phosphoric diester hydrolase activity"/>
    <property type="evidence" value="ECO:0007669"/>
    <property type="project" value="InterPro"/>
</dbReference>
<dbReference type="PANTHER" id="PTHR13593">
    <property type="match status" value="1"/>
</dbReference>
<dbReference type="InterPro" id="IPR051057">
    <property type="entry name" value="PI-PLC_domain"/>
</dbReference>
<dbReference type="InterPro" id="IPR017946">
    <property type="entry name" value="PLC-like_Pdiesterase_TIM-brl"/>
</dbReference>
<protein>
    <submittedName>
        <fullName evidence="2">PLC-like phosphodiesterase</fullName>
    </submittedName>
</protein>
<dbReference type="EMBL" id="MU151151">
    <property type="protein sequence ID" value="KAF9448739.1"/>
    <property type="molecule type" value="Genomic_DNA"/>
</dbReference>